<dbReference type="AlphaFoldDB" id="A0A8K0WYG2"/>
<name>A0A8K0WYG2_9PEZI</name>
<feature type="region of interest" description="Disordered" evidence="1">
    <location>
        <begin position="133"/>
        <end position="246"/>
    </location>
</feature>
<dbReference type="Proteomes" id="UP000813385">
    <property type="component" value="Unassembled WGS sequence"/>
</dbReference>
<evidence type="ECO:0000313" key="3">
    <source>
        <dbReference type="Proteomes" id="UP000813385"/>
    </source>
</evidence>
<comment type="caution">
    <text evidence="2">The sequence shown here is derived from an EMBL/GenBank/DDBJ whole genome shotgun (WGS) entry which is preliminary data.</text>
</comment>
<evidence type="ECO:0000256" key="1">
    <source>
        <dbReference type="SAM" id="MobiDB-lite"/>
    </source>
</evidence>
<evidence type="ECO:0000313" key="2">
    <source>
        <dbReference type="EMBL" id="KAH7349412.1"/>
    </source>
</evidence>
<proteinExistence type="predicted"/>
<organism evidence="2 3">
    <name type="scientific">Plectosphaerella cucumerina</name>
    <dbReference type="NCBI Taxonomy" id="40658"/>
    <lineage>
        <taxon>Eukaryota</taxon>
        <taxon>Fungi</taxon>
        <taxon>Dikarya</taxon>
        <taxon>Ascomycota</taxon>
        <taxon>Pezizomycotina</taxon>
        <taxon>Sordariomycetes</taxon>
        <taxon>Hypocreomycetidae</taxon>
        <taxon>Glomerellales</taxon>
        <taxon>Plectosphaerellaceae</taxon>
        <taxon>Plectosphaerella</taxon>
    </lineage>
</organism>
<dbReference type="EMBL" id="JAGPXD010000006">
    <property type="protein sequence ID" value="KAH7349412.1"/>
    <property type="molecule type" value="Genomic_DNA"/>
</dbReference>
<feature type="region of interest" description="Disordered" evidence="1">
    <location>
        <begin position="66"/>
        <end position="119"/>
    </location>
</feature>
<dbReference type="OrthoDB" id="5371646at2759"/>
<protein>
    <submittedName>
        <fullName evidence="2">Uncharacterized protein</fullName>
    </submittedName>
</protein>
<sequence>MASSFTGEEKRFILAEMIKQSKVDVQVLVDFVESNGIDADWHAMQLPAGKTLNQCFDAADSMFSTAVPRPSLKRKAPGSPTEQAPRRRLPTADPAPQMPYSPFPGHPGALPPLQTSFPIPQTQTMAGPVHGTQLVNIQPRPPHMERMPSAPAAPPESVPRAPASRRRGRPSRADQSRHLRPVLPPLVPIAPRTPVVEDIPRTGSPMTVATPLAGSPVPQDIPNPPKRRGRPPATDKSKPASAHDAP</sequence>
<accession>A0A8K0WYG2</accession>
<reference evidence="2" key="1">
    <citation type="journal article" date="2021" name="Nat. Commun.">
        <title>Genetic determinants of endophytism in the Arabidopsis root mycobiome.</title>
        <authorList>
            <person name="Mesny F."/>
            <person name="Miyauchi S."/>
            <person name="Thiergart T."/>
            <person name="Pickel B."/>
            <person name="Atanasova L."/>
            <person name="Karlsson M."/>
            <person name="Huettel B."/>
            <person name="Barry K.W."/>
            <person name="Haridas S."/>
            <person name="Chen C."/>
            <person name="Bauer D."/>
            <person name="Andreopoulos W."/>
            <person name="Pangilinan J."/>
            <person name="LaButti K."/>
            <person name="Riley R."/>
            <person name="Lipzen A."/>
            <person name="Clum A."/>
            <person name="Drula E."/>
            <person name="Henrissat B."/>
            <person name="Kohler A."/>
            <person name="Grigoriev I.V."/>
            <person name="Martin F.M."/>
            <person name="Hacquard S."/>
        </authorList>
    </citation>
    <scope>NUCLEOTIDE SEQUENCE</scope>
    <source>
        <strain evidence="2">MPI-CAGE-AT-0016</strain>
    </source>
</reference>
<feature type="compositionally biased region" description="Pro residues" evidence="1">
    <location>
        <begin position="96"/>
        <end position="105"/>
    </location>
</feature>
<keyword evidence="3" id="KW-1185">Reference proteome</keyword>
<gene>
    <name evidence="2" type="ORF">B0T11DRAFT_130654</name>
</gene>